<sequence length="155" mass="16574">MSRDPPECGACPVAACSDQFVVACQSIAGSMTGERQGPLPDRVFDLPSASNPVIYARSWFSIPQASGPAPVAAAEPAPVSVEQLTARLQELHVQRSAARTRCANDRARPAPDAAAAGAPGDDDDDFEENFGRELNYLLAQLRLHDANGNFMPYIY</sequence>
<proteinExistence type="predicted"/>
<dbReference type="EMBL" id="OVEO01000007">
    <property type="protein sequence ID" value="SPQ97450.1"/>
    <property type="molecule type" value="Genomic_DNA"/>
</dbReference>
<evidence type="ECO:0000313" key="5">
    <source>
        <dbReference type="Proteomes" id="UP000290189"/>
    </source>
</evidence>
<evidence type="ECO:0000313" key="3">
    <source>
        <dbReference type="EMBL" id="SPQ97450.1"/>
    </source>
</evidence>
<feature type="compositionally biased region" description="Low complexity" evidence="1">
    <location>
        <begin position="110"/>
        <end position="119"/>
    </location>
</feature>
<organism evidence="2 4">
    <name type="scientific">Plasmodiophora brassicae</name>
    <name type="common">Clubroot disease agent</name>
    <dbReference type="NCBI Taxonomy" id="37360"/>
    <lineage>
        <taxon>Eukaryota</taxon>
        <taxon>Sar</taxon>
        <taxon>Rhizaria</taxon>
        <taxon>Endomyxa</taxon>
        <taxon>Phytomyxea</taxon>
        <taxon>Plasmodiophorida</taxon>
        <taxon>Plasmodiophoridae</taxon>
        <taxon>Plasmodiophora</taxon>
    </lineage>
</organism>
<gene>
    <name evidence="2" type="ORF">PBRA_001349</name>
    <name evidence="3" type="ORF">PLBR_LOCUS4665</name>
</gene>
<protein>
    <submittedName>
        <fullName evidence="2">Uncharacterized protein</fullName>
    </submittedName>
</protein>
<dbReference type="Proteomes" id="UP000290189">
    <property type="component" value="Unassembled WGS sequence"/>
</dbReference>
<evidence type="ECO:0000313" key="4">
    <source>
        <dbReference type="Proteomes" id="UP000039324"/>
    </source>
</evidence>
<evidence type="ECO:0000256" key="1">
    <source>
        <dbReference type="SAM" id="MobiDB-lite"/>
    </source>
</evidence>
<reference evidence="2 4" key="1">
    <citation type="submission" date="2015-02" db="EMBL/GenBank/DDBJ databases">
        <authorList>
            <person name="Chooi Y.-H."/>
        </authorList>
    </citation>
    <scope>NUCLEOTIDE SEQUENCE [LARGE SCALE GENOMIC DNA]</scope>
    <source>
        <strain evidence="2">E3</strain>
    </source>
</reference>
<geneLocation type="mitochondrion" evidence="3"/>
<name>A0A0G4IVS1_PLABS</name>
<accession>A0A0G4IVS1</accession>
<feature type="region of interest" description="Disordered" evidence="1">
    <location>
        <begin position="98"/>
        <end position="127"/>
    </location>
</feature>
<evidence type="ECO:0000313" key="2">
    <source>
        <dbReference type="EMBL" id="CEO99443.1"/>
    </source>
</evidence>
<reference evidence="3 5" key="2">
    <citation type="submission" date="2018-03" db="EMBL/GenBank/DDBJ databases">
        <authorList>
            <person name="Fogelqvist J."/>
        </authorList>
    </citation>
    <scope>NUCLEOTIDE SEQUENCE [LARGE SCALE GENOMIC DNA]</scope>
</reference>
<keyword evidence="3" id="KW-0496">Mitochondrion</keyword>
<dbReference type="Proteomes" id="UP000039324">
    <property type="component" value="Unassembled WGS sequence"/>
</dbReference>
<keyword evidence="4" id="KW-1185">Reference proteome</keyword>
<dbReference type="AlphaFoldDB" id="A0A0G4IVS1"/>
<dbReference type="EMBL" id="CDSF01000090">
    <property type="protein sequence ID" value="CEO99443.1"/>
    <property type="molecule type" value="Genomic_DNA"/>
</dbReference>